<comment type="similarity">
    <text evidence="1">Belongs to the peptidase S49 family.</text>
</comment>
<keyword evidence="2" id="KW-0963">Cytoplasm</keyword>
<dbReference type="OrthoDB" id="9764363at2"/>
<dbReference type="Proteomes" id="UP000030355">
    <property type="component" value="Unassembled WGS sequence"/>
</dbReference>
<evidence type="ECO:0000256" key="4">
    <source>
        <dbReference type="ARBA" id="ARBA00022801"/>
    </source>
</evidence>
<keyword evidence="3 7" id="KW-0645">Protease</keyword>
<dbReference type="GO" id="GO:0008236">
    <property type="term" value="F:serine-type peptidase activity"/>
    <property type="evidence" value="ECO:0007669"/>
    <property type="project" value="UniProtKB-KW"/>
</dbReference>
<dbReference type="Gene3D" id="3.90.226.10">
    <property type="entry name" value="2-enoyl-CoA Hydratase, Chain A, domain 1"/>
    <property type="match status" value="1"/>
</dbReference>
<dbReference type="RefSeq" id="WP_032521758.1">
    <property type="nucleotide sequence ID" value="NZ_CP138977.1"/>
</dbReference>
<comment type="caution">
    <text evidence="7">The sequence shown here is derived from an EMBL/GenBank/DDBJ whole genome shotgun (WGS) entry which is preliminary data.</text>
</comment>
<name>A0A0A2A872_PROMR</name>
<keyword evidence="4" id="KW-0378">Hydrolase</keyword>
<dbReference type="InterPro" id="IPR047272">
    <property type="entry name" value="S49_SppA_C"/>
</dbReference>
<dbReference type="NCBIfam" id="TIGR00706">
    <property type="entry name" value="SppA_dom"/>
    <property type="match status" value="1"/>
</dbReference>
<dbReference type="Pfam" id="PF01343">
    <property type="entry name" value="Peptidase_S49"/>
    <property type="match status" value="1"/>
</dbReference>
<evidence type="ECO:0000256" key="1">
    <source>
        <dbReference type="ARBA" id="ARBA00008683"/>
    </source>
</evidence>
<evidence type="ECO:0000256" key="3">
    <source>
        <dbReference type="ARBA" id="ARBA00022670"/>
    </source>
</evidence>
<dbReference type="SUPFAM" id="SSF52096">
    <property type="entry name" value="ClpP/crotonase"/>
    <property type="match status" value="1"/>
</dbReference>
<dbReference type="InterPro" id="IPR002142">
    <property type="entry name" value="Peptidase_S49"/>
</dbReference>
<organism evidence="7 8">
    <name type="scientific">Prochlorococcus marinus str. MIT 9201</name>
    <dbReference type="NCBI Taxonomy" id="93057"/>
    <lineage>
        <taxon>Bacteria</taxon>
        <taxon>Bacillati</taxon>
        <taxon>Cyanobacteriota</taxon>
        <taxon>Cyanophyceae</taxon>
        <taxon>Synechococcales</taxon>
        <taxon>Prochlorococcaceae</taxon>
        <taxon>Prochlorococcus</taxon>
    </lineage>
</organism>
<dbReference type="GO" id="GO:0006508">
    <property type="term" value="P:proteolysis"/>
    <property type="evidence" value="ECO:0007669"/>
    <property type="project" value="UniProtKB-KW"/>
</dbReference>
<dbReference type="PANTHER" id="PTHR42987:SF7">
    <property type="entry name" value="SIGNAL PEPTIDE PEPTIDASE SPPA-RELATED"/>
    <property type="match status" value="1"/>
</dbReference>
<reference evidence="8" key="1">
    <citation type="journal article" date="2014" name="Sci. Data">
        <title>Genomes of diverse isolates of the marine cyanobacterium Prochlorococcus.</title>
        <authorList>
            <person name="Biller S."/>
            <person name="Berube P."/>
            <person name="Thompson J."/>
            <person name="Kelly L."/>
            <person name="Roggensack S."/>
            <person name="Awad L."/>
            <person name="Roache-Johnson K."/>
            <person name="Ding H."/>
            <person name="Giovannoni S.J."/>
            <person name="Moore L.R."/>
            <person name="Chisholm S.W."/>
        </authorList>
    </citation>
    <scope>NUCLEOTIDE SEQUENCE [LARGE SCALE GENOMIC DNA]</scope>
    <source>
        <strain evidence="8">MIT 9201</strain>
    </source>
</reference>
<dbReference type="CDD" id="cd07023">
    <property type="entry name" value="S49_Sppa_N_C"/>
    <property type="match status" value="1"/>
</dbReference>
<dbReference type="EMBL" id="JNAL01000007">
    <property type="protein sequence ID" value="KGF96709.1"/>
    <property type="molecule type" value="Genomic_DNA"/>
</dbReference>
<evidence type="ECO:0000256" key="2">
    <source>
        <dbReference type="ARBA" id="ARBA00022490"/>
    </source>
</evidence>
<feature type="domain" description="Peptidase S49" evidence="6">
    <location>
        <begin position="69"/>
        <end position="220"/>
    </location>
</feature>
<dbReference type="eggNOG" id="COG0616">
    <property type="taxonomic scope" value="Bacteria"/>
</dbReference>
<gene>
    <name evidence="7" type="ORF">EU95_0594</name>
</gene>
<evidence type="ECO:0000256" key="5">
    <source>
        <dbReference type="ARBA" id="ARBA00022825"/>
    </source>
</evidence>
<protein>
    <submittedName>
        <fullName evidence="7">Signal peptide peptidase SppA (Protease IV)</fullName>
    </submittedName>
</protein>
<evidence type="ECO:0000313" key="7">
    <source>
        <dbReference type="EMBL" id="KGF96709.1"/>
    </source>
</evidence>
<dbReference type="AlphaFoldDB" id="A0A0A2A872"/>
<keyword evidence="5" id="KW-0720">Serine protease</keyword>
<evidence type="ECO:0000259" key="6">
    <source>
        <dbReference type="Pfam" id="PF01343"/>
    </source>
</evidence>
<evidence type="ECO:0000313" key="8">
    <source>
        <dbReference type="Proteomes" id="UP000030355"/>
    </source>
</evidence>
<sequence length="269" mass="29631">MIWPFRRKSKKRMARIVIDEPITSATRVSVLKALKQIEDREFPALIVRIDSPGGTVGDSQEIYSALKRLKEKGCKVIASFGNISASGGVYIGVASDKIVANPGTITGSIGVIIRGNNLSELLDKIGIKFETVKSGVFKDILSPDKPLSDEGRNLLQGLIDESYKQFTEAVADGRNLPVEEVRKFADGRIFTGTQAKELGLVDEVGDEFVARELAAKMVNIDPKIQPLTFGKKKKKILGLIPGSKIIERVINNLFFEIDSSNKILWLYKP</sequence>
<dbReference type="STRING" id="93057.EU95_0594"/>
<dbReference type="InterPro" id="IPR029045">
    <property type="entry name" value="ClpP/crotonase-like_dom_sf"/>
</dbReference>
<dbReference type="PANTHER" id="PTHR42987">
    <property type="entry name" value="PEPTIDASE S49"/>
    <property type="match status" value="1"/>
</dbReference>
<accession>A0A0A2A872</accession>
<proteinExistence type="inferred from homology"/>
<dbReference type="InterPro" id="IPR004635">
    <property type="entry name" value="Pept_S49_SppA"/>
</dbReference>